<name>A0A4R1RA57_9FLAO</name>
<accession>A0A4R1RA57</accession>
<keyword evidence="1" id="KW-1133">Transmembrane helix</keyword>
<comment type="caution">
    <text evidence="2">The sequence shown here is derived from an EMBL/GenBank/DDBJ whole genome shotgun (WGS) entry which is preliminary data.</text>
</comment>
<dbReference type="Proteomes" id="UP000295455">
    <property type="component" value="Unassembled WGS sequence"/>
</dbReference>
<keyword evidence="3" id="KW-1185">Reference proteome</keyword>
<keyword evidence="1" id="KW-0812">Transmembrane</keyword>
<evidence type="ECO:0000256" key="1">
    <source>
        <dbReference type="SAM" id="Phobius"/>
    </source>
</evidence>
<organism evidence="2 3">
    <name type="scientific">Mariniflexile fucanivorans</name>
    <dbReference type="NCBI Taxonomy" id="264023"/>
    <lineage>
        <taxon>Bacteria</taxon>
        <taxon>Pseudomonadati</taxon>
        <taxon>Bacteroidota</taxon>
        <taxon>Flavobacteriia</taxon>
        <taxon>Flavobacteriales</taxon>
        <taxon>Flavobacteriaceae</taxon>
        <taxon>Mariniflexile</taxon>
    </lineage>
</organism>
<evidence type="ECO:0000313" key="3">
    <source>
        <dbReference type="Proteomes" id="UP000295455"/>
    </source>
</evidence>
<gene>
    <name evidence="2" type="ORF">EV196_11311</name>
</gene>
<protein>
    <submittedName>
        <fullName evidence="2">Uncharacterized protein</fullName>
    </submittedName>
</protein>
<dbReference type="EMBL" id="SLUP01000013">
    <property type="protein sequence ID" value="TCL62470.1"/>
    <property type="molecule type" value="Genomic_DNA"/>
</dbReference>
<proteinExistence type="predicted"/>
<keyword evidence="1" id="KW-0472">Membrane</keyword>
<dbReference type="RefSeq" id="WP_132219399.1">
    <property type="nucleotide sequence ID" value="NZ_OX156936.1"/>
</dbReference>
<dbReference type="AlphaFoldDB" id="A0A4R1RA57"/>
<evidence type="ECO:0000313" key="2">
    <source>
        <dbReference type="EMBL" id="TCL62470.1"/>
    </source>
</evidence>
<reference evidence="2 3" key="1">
    <citation type="submission" date="2019-03" db="EMBL/GenBank/DDBJ databases">
        <title>Genomic Encyclopedia of Type Strains, Phase IV (KMG-IV): sequencing the most valuable type-strain genomes for metagenomic binning, comparative biology and taxonomic classification.</title>
        <authorList>
            <person name="Goeker M."/>
        </authorList>
    </citation>
    <scope>NUCLEOTIDE SEQUENCE [LARGE SCALE GENOMIC DNA]</scope>
    <source>
        <strain evidence="2 3">DSM 18792</strain>
    </source>
</reference>
<feature type="transmembrane region" description="Helical" evidence="1">
    <location>
        <begin position="31"/>
        <end position="46"/>
    </location>
</feature>
<sequence>MNNLKIIIIALAFLFVLVTTFLELPPLLHNILYGVMGVFAVFFLIVKRKDLKIEGVFSKEQDAKN</sequence>